<gene>
    <name evidence="2" type="ORF">ACFFQV_15095</name>
</gene>
<comment type="caution">
    <text evidence="2">The sequence shown here is derived from an EMBL/GenBank/DDBJ whole genome shotgun (WGS) entry which is preliminary data.</text>
</comment>
<dbReference type="EMBL" id="JBHMBL010000003">
    <property type="protein sequence ID" value="MFB9643619.1"/>
    <property type="molecule type" value="Genomic_DNA"/>
</dbReference>
<proteinExistence type="predicted"/>
<keyword evidence="3" id="KW-1185">Reference proteome</keyword>
<protein>
    <submittedName>
        <fullName evidence="2">Uncharacterized protein</fullName>
    </submittedName>
</protein>
<evidence type="ECO:0000313" key="2">
    <source>
        <dbReference type="EMBL" id="MFB9643619.1"/>
    </source>
</evidence>
<reference evidence="2 3" key="1">
    <citation type="submission" date="2024-09" db="EMBL/GenBank/DDBJ databases">
        <authorList>
            <person name="Sun Q."/>
            <person name="Mori K."/>
        </authorList>
    </citation>
    <scope>NUCLEOTIDE SEQUENCE [LARGE SCALE GENOMIC DNA]</scope>
    <source>
        <strain evidence="2 3">JCM 14321</strain>
    </source>
</reference>
<sequence length="145" mass="15040">MQRIITSTALVFAGALLFTGCAASSDDTTTAQGSDSCEVVRVAVRDISNGAQNAILTSTEQAALLEKLDGYSERVDELDEQAADDTKLAEALDGLQEKIEAAETYAATLPTTETEEFEADADAQAAATGDIQAAAVTVTEVCSAE</sequence>
<dbReference type="RefSeq" id="WP_157425387.1">
    <property type="nucleotide sequence ID" value="NZ_BAAANI010000003.1"/>
</dbReference>
<feature type="chain" id="PRO_5045415697" evidence="1">
    <location>
        <begin position="26"/>
        <end position="145"/>
    </location>
</feature>
<dbReference type="Proteomes" id="UP001589667">
    <property type="component" value="Unassembled WGS sequence"/>
</dbReference>
<feature type="signal peptide" evidence="1">
    <location>
        <begin position="1"/>
        <end position="25"/>
    </location>
</feature>
<dbReference type="PROSITE" id="PS51257">
    <property type="entry name" value="PROKAR_LIPOPROTEIN"/>
    <property type="match status" value="1"/>
</dbReference>
<accession>A0ABV5STE2</accession>
<organism evidence="2 3">
    <name type="scientific">Agromyces lapidis</name>
    <dbReference type="NCBI Taxonomy" id="279574"/>
    <lineage>
        <taxon>Bacteria</taxon>
        <taxon>Bacillati</taxon>
        <taxon>Actinomycetota</taxon>
        <taxon>Actinomycetes</taxon>
        <taxon>Micrococcales</taxon>
        <taxon>Microbacteriaceae</taxon>
        <taxon>Agromyces</taxon>
    </lineage>
</organism>
<evidence type="ECO:0000313" key="3">
    <source>
        <dbReference type="Proteomes" id="UP001589667"/>
    </source>
</evidence>
<name>A0ABV5STE2_9MICO</name>
<keyword evidence="1" id="KW-0732">Signal</keyword>
<evidence type="ECO:0000256" key="1">
    <source>
        <dbReference type="SAM" id="SignalP"/>
    </source>
</evidence>